<dbReference type="SUPFAM" id="SSF160424">
    <property type="entry name" value="BH3703-like"/>
    <property type="match status" value="1"/>
</dbReference>
<dbReference type="Gene3D" id="3.30.500.20">
    <property type="entry name" value="BH3703-like domains"/>
    <property type="match status" value="1"/>
</dbReference>
<organism evidence="1 2">
    <name type="scientific">Shouchella clausii</name>
    <name type="common">Alkalihalobacillus clausii</name>
    <dbReference type="NCBI Taxonomy" id="79880"/>
    <lineage>
        <taxon>Bacteria</taxon>
        <taxon>Bacillati</taxon>
        <taxon>Bacillota</taxon>
        <taxon>Bacilli</taxon>
        <taxon>Bacillales</taxon>
        <taxon>Bacillaceae</taxon>
        <taxon>Shouchella</taxon>
    </lineage>
</organism>
<evidence type="ECO:0000313" key="2">
    <source>
        <dbReference type="Proteomes" id="UP000216207"/>
    </source>
</evidence>
<evidence type="ECO:0000313" key="1">
    <source>
        <dbReference type="EMBL" id="PAE87615.1"/>
    </source>
</evidence>
<protein>
    <submittedName>
        <fullName evidence="1">Cytoplasmic protein</fullName>
    </submittedName>
</protein>
<dbReference type="RefSeq" id="WP_095327158.1">
    <property type="nucleotide sequence ID" value="NZ_NPCC01000033.1"/>
</dbReference>
<dbReference type="AlphaFoldDB" id="A0A268NX64"/>
<sequence length="139" mass="17167">MEAKMEQIYQQIADTLVDIVPEEWKQILLYAEYREGYKKIFFYYYPETRIKPVYSLNITDLFHMNEDKYHELENKLYHCFSRLWEGFKEQEQQQWINLTYTLDNTGRMKINYGYEDLSELSPVEKQEKWETEYLEQGIE</sequence>
<name>A0A268NX64_SHOCL</name>
<dbReference type="EMBL" id="NPCC01000033">
    <property type="protein sequence ID" value="PAE87615.1"/>
    <property type="molecule type" value="Genomic_DNA"/>
</dbReference>
<comment type="caution">
    <text evidence="1">The sequence shown here is derived from an EMBL/GenBank/DDBJ whole genome shotgun (WGS) entry which is preliminary data.</text>
</comment>
<dbReference type="InterPro" id="IPR036170">
    <property type="entry name" value="YezG-like_sf"/>
</dbReference>
<dbReference type="Pfam" id="PF04634">
    <property type="entry name" value="YezG-like"/>
    <property type="match status" value="1"/>
</dbReference>
<dbReference type="InterPro" id="IPR006728">
    <property type="entry name" value="YezG-like"/>
</dbReference>
<reference evidence="1 2" key="1">
    <citation type="submission" date="2017-07" db="EMBL/GenBank/DDBJ databases">
        <title>Isolation and whole genome analysis of endospore-forming bacteria from heroin.</title>
        <authorList>
            <person name="Kalinowski J."/>
            <person name="Ahrens B."/>
            <person name="Al-Dilaimi A."/>
            <person name="Winkler A."/>
            <person name="Wibberg D."/>
            <person name="Schleenbecker U."/>
            <person name="Ruckert C."/>
            <person name="Wolfel R."/>
            <person name="Grass G."/>
        </authorList>
    </citation>
    <scope>NUCLEOTIDE SEQUENCE [LARGE SCALE GENOMIC DNA]</scope>
    <source>
        <strain evidence="1 2">7539</strain>
    </source>
</reference>
<proteinExistence type="predicted"/>
<gene>
    <name evidence="1" type="ORF">CHH72_18035</name>
</gene>
<accession>A0A268NX64</accession>
<dbReference type="Proteomes" id="UP000216207">
    <property type="component" value="Unassembled WGS sequence"/>
</dbReference>